<accession>W6UZT1</accession>
<dbReference type="Proteomes" id="UP000019149">
    <property type="component" value="Unassembled WGS sequence"/>
</dbReference>
<reference evidence="1 2" key="1">
    <citation type="journal article" date="2013" name="Nat. Genet.">
        <title>The genome of the hydatid tapeworm Echinococcus granulosus.</title>
        <authorList>
            <person name="Zheng H."/>
            <person name="Zhang W."/>
            <person name="Zhang L."/>
            <person name="Zhang Z."/>
            <person name="Li J."/>
            <person name="Lu G."/>
            <person name="Zhu Y."/>
            <person name="Wang Y."/>
            <person name="Huang Y."/>
            <person name="Liu J."/>
            <person name="Kang H."/>
            <person name="Chen J."/>
            <person name="Wang L."/>
            <person name="Chen A."/>
            <person name="Yu S."/>
            <person name="Gao Z."/>
            <person name="Jin L."/>
            <person name="Gu W."/>
            <person name="Wang Z."/>
            <person name="Zhao L."/>
            <person name="Shi B."/>
            <person name="Wen H."/>
            <person name="Lin R."/>
            <person name="Jones M.K."/>
            <person name="Brejova B."/>
            <person name="Vinar T."/>
            <person name="Zhao G."/>
            <person name="McManus D.P."/>
            <person name="Chen Z."/>
            <person name="Zhou Y."/>
            <person name="Wang S."/>
        </authorList>
    </citation>
    <scope>NUCLEOTIDE SEQUENCE [LARGE SCALE GENOMIC DNA]</scope>
</reference>
<gene>
    <name evidence="1" type="ORF">EGR_06027</name>
</gene>
<protein>
    <submittedName>
        <fullName evidence="1">Uncharacterized protein</fullName>
    </submittedName>
</protein>
<proteinExistence type="predicted"/>
<evidence type="ECO:0000313" key="1">
    <source>
        <dbReference type="EMBL" id="EUB59164.1"/>
    </source>
</evidence>
<dbReference type="RefSeq" id="XP_024350360.1">
    <property type="nucleotide sequence ID" value="XM_024495276.1"/>
</dbReference>
<dbReference type="EMBL" id="APAU02000049">
    <property type="protein sequence ID" value="EUB59164.1"/>
    <property type="molecule type" value="Genomic_DNA"/>
</dbReference>
<sequence>MKNRIERCKIKVQQKWGLLDVRDFKHLKTTKIFSEIFRNSLLVTNNNLKNLRGCLQFYNVFNFYSCTSKFYDLLKYKSDNYWVLGVERPRSPKNSSNCYPFLNNVDLLLTVRKIRLVQLIETDCFMTFKCETLVIIGLYCTLDQN</sequence>
<keyword evidence="2" id="KW-1185">Reference proteome</keyword>
<name>W6UZT1_ECHGR</name>
<organism evidence="1 2">
    <name type="scientific">Echinococcus granulosus</name>
    <name type="common">Hydatid tapeworm</name>
    <dbReference type="NCBI Taxonomy" id="6210"/>
    <lineage>
        <taxon>Eukaryota</taxon>
        <taxon>Metazoa</taxon>
        <taxon>Spiralia</taxon>
        <taxon>Lophotrochozoa</taxon>
        <taxon>Platyhelminthes</taxon>
        <taxon>Cestoda</taxon>
        <taxon>Eucestoda</taxon>
        <taxon>Cyclophyllidea</taxon>
        <taxon>Taeniidae</taxon>
        <taxon>Echinococcus</taxon>
        <taxon>Echinococcus granulosus group</taxon>
    </lineage>
</organism>
<evidence type="ECO:0000313" key="2">
    <source>
        <dbReference type="Proteomes" id="UP000019149"/>
    </source>
</evidence>
<dbReference type="CTD" id="36341742"/>
<dbReference type="GeneID" id="36341742"/>
<comment type="caution">
    <text evidence="1">The sequence shown here is derived from an EMBL/GenBank/DDBJ whole genome shotgun (WGS) entry which is preliminary data.</text>
</comment>
<dbReference type="AlphaFoldDB" id="W6UZT1"/>
<dbReference type="KEGG" id="egl:EGR_06027"/>